<name>A0AC61PIU9_9FIRM</name>
<dbReference type="Proteomes" id="UP000192328">
    <property type="component" value="Unassembled WGS sequence"/>
</dbReference>
<accession>A0AC61PIU9</accession>
<keyword evidence="2" id="KW-1185">Reference proteome</keyword>
<evidence type="ECO:0000313" key="2">
    <source>
        <dbReference type="Proteomes" id="UP000192328"/>
    </source>
</evidence>
<comment type="caution">
    <text evidence="1">The sequence shown here is derived from an EMBL/GenBank/DDBJ whole genome shotgun (WGS) entry which is preliminary data.</text>
</comment>
<evidence type="ECO:0000313" key="1">
    <source>
        <dbReference type="EMBL" id="SMC40892.1"/>
    </source>
</evidence>
<dbReference type="EMBL" id="FWXZ01000001">
    <property type="protein sequence ID" value="SMC40892.1"/>
    <property type="molecule type" value="Genomic_DNA"/>
</dbReference>
<sequence length="1126" mass="126769">MHTLINDGWFFAKLPCGSTRNDAEKASYTPVDLPHDWLIGQKDLYESADAWYRRIIDLPEHHDPVVIVRFDGVYMDCDVLLNGETVCTHAYGYTAFDADLTGKTRPGRNLLEVHIRHRSPNTRWYSGSGIYRDVYLDILPEDHLVPDGLYLVQEAGEPWNLLITAETSGSDGIPFTCTLRDREGKTITEAFGTSSGHKINCTMKIRDARLWSPEDPYLYALSVCYAGQCLSRRIGLRSVSASADKGLLLNGKPVKIKGVCLHHDLGALGAAFHRKAARRQLQLMKNMGANAVRTSHNPPASAFLDLCDEMGILVADEAFDMWEEPKTEYDYARFFMEWHERDVASWIRRDRCHPSVILWSIGNEIHDMHADTRGTEVTKELARLVRLHDPDRHAPVTFGCNYMQWEGGQRCAEYVDVVGYNYGEKLYSEHHRKHPGWIIYGSETGSVLSSRGIYHFPVTQSILSENDRQCSALGNSNTSWGAESLTKIIIDDLHHPFSLGQFIWSGIDYIGEPTPYTTRCCYFGQADTACYPKDAYYLFRSFWQNEKMIHIGVSWDWNPGQRIDIPVMTNCREAELLLNGVSLGRKRPDFSDPKKCLPVWTIKYVPGVLTARGYDRNGNLLCENCRYTPGNTDYFSLRCEDEFLLSDGQDLAFVSVEALDRNGHPVENARDYVKISVSGGGCLIGTDNGDSTDEDSFRADCRRLFSGKLLLIIRSNGSHEDTTVRIRTKDGRDTSLVIPVLKAEPVHGVSHIQKAFDSPLPETTPPRKLEIVACESTELTWEHSECSFRYSVYPPDADAFIRWQVTNAAGIETPYATAEQRGEKVTVKAYADGAYYLRGLCGEDERCDFISQIEISATGMGSPAMDPYSYLSAGLYDIHEGDIGTGNEKGIAFSRDGESMAGFSRIDFGDTGTDTLTADIFALNGEPYDIELTAAAPDGTVVLRQVLRYQKPSIWNVYQPETWKLEKRLKGLLTLRFRMRDKVHMKGFVFEKQLKSYLCHEAGSADLIYGDQYERNGDRITGIGNNVTLTWNNMDFDGERKPILEINGRTGHAVNTICIRVKNEAGEETSSIAEFTREGEAIQCFTVTVPQGICSVSFVFLPGSDFDFHAFRFYRRITGQTAKNKL</sequence>
<proteinExistence type="predicted"/>
<protein>
    <submittedName>
        <fullName evidence="1">Beta-galactosidase</fullName>
    </submittedName>
</protein>
<gene>
    <name evidence="1" type="ORF">SAMN06297397_0716</name>
</gene>
<organism evidence="1 2">
    <name type="scientific">Aristaeella lactis</name>
    <dbReference type="NCBI Taxonomy" id="3046383"/>
    <lineage>
        <taxon>Bacteria</taxon>
        <taxon>Bacillati</taxon>
        <taxon>Bacillota</taxon>
        <taxon>Clostridia</taxon>
        <taxon>Eubacteriales</taxon>
        <taxon>Aristaeellaceae</taxon>
        <taxon>Aristaeella</taxon>
    </lineage>
</organism>
<reference evidence="1" key="1">
    <citation type="submission" date="2017-04" db="EMBL/GenBank/DDBJ databases">
        <authorList>
            <person name="Varghese N."/>
            <person name="Submissions S."/>
        </authorList>
    </citation>
    <scope>NUCLEOTIDE SEQUENCE</scope>
    <source>
        <strain evidence="1">WTE2008</strain>
    </source>
</reference>